<dbReference type="CDD" id="cd24073">
    <property type="entry name" value="ASKHA_ATPase_ROK_CYANR"/>
    <property type="match status" value="1"/>
</dbReference>
<dbReference type="InterPro" id="IPR036388">
    <property type="entry name" value="WH-like_DNA-bd_sf"/>
</dbReference>
<dbReference type="EMBL" id="CP027306">
    <property type="protein sequence ID" value="AXE76376.1"/>
    <property type="molecule type" value="Genomic_DNA"/>
</dbReference>
<dbReference type="PANTHER" id="PTHR18964">
    <property type="entry name" value="ROK (REPRESSOR, ORF, KINASE) FAMILY"/>
    <property type="match status" value="1"/>
</dbReference>
<dbReference type="Pfam" id="PF00480">
    <property type="entry name" value="ROK"/>
    <property type="match status" value="1"/>
</dbReference>
<evidence type="ECO:0000313" key="2">
    <source>
        <dbReference type="EMBL" id="AXE76376.1"/>
    </source>
</evidence>
<dbReference type="PANTHER" id="PTHR18964:SF149">
    <property type="entry name" value="BIFUNCTIONAL UDP-N-ACETYLGLUCOSAMINE 2-EPIMERASE_N-ACETYLMANNOSAMINE KINASE"/>
    <property type="match status" value="1"/>
</dbReference>
<dbReference type="Proteomes" id="UP000252698">
    <property type="component" value="Chromosome"/>
</dbReference>
<dbReference type="Gene3D" id="3.30.420.40">
    <property type="match status" value="2"/>
</dbReference>
<evidence type="ECO:0000256" key="1">
    <source>
        <dbReference type="ARBA" id="ARBA00006479"/>
    </source>
</evidence>
<dbReference type="SUPFAM" id="SSF53067">
    <property type="entry name" value="Actin-like ATPase domain"/>
    <property type="match status" value="1"/>
</dbReference>
<dbReference type="InterPro" id="IPR043129">
    <property type="entry name" value="ATPase_NBD"/>
</dbReference>
<dbReference type="KEGG" id="sata:C5746_04800"/>
<gene>
    <name evidence="2" type="ORF">C5746_04800</name>
</gene>
<dbReference type="AlphaFoldDB" id="A0A2Z5J7R1"/>
<dbReference type="Pfam" id="PF13412">
    <property type="entry name" value="HTH_24"/>
    <property type="match status" value="1"/>
</dbReference>
<reference evidence="2 3" key="1">
    <citation type="journal article" date="2018" name="Front. Microbiol.">
        <title>Genome Sequencing of Streptomyces atratus SCSIOZH16 and Activation Production of Nocardamine via Metabolic Engineering.</title>
        <authorList>
            <person name="Li Y."/>
            <person name="Zhang C."/>
            <person name="Liu C."/>
            <person name="Ju J."/>
            <person name="Ma J."/>
        </authorList>
    </citation>
    <scope>NUCLEOTIDE SEQUENCE [LARGE SCALE GENOMIC DNA]</scope>
    <source>
        <strain evidence="2 3">SCSIO_ZH16</strain>
    </source>
</reference>
<accession>A0A2Z5J7R1</accession>
<evidence type="ECO:0000313" key="3">
    <source>
        <dbReference type="Proteomes" id="UP000252698"/>
    </source>
</evidence>
<dbReference type="SUPFAM" id="SSF46785">
    <property type="entry name" value="Winged helix' DNA-binding domain"/>
    <property type="match status" value="1"/>
</dbReference>
<dbReference type="InterPro" id="IPR036390">
    <property type="entry name" value="WH_DNA-bd_sf"/>
</dbReference>
<dbReference type="Gene3D" id="1.10.10.10">
    <property type="entry name" value="Winged helix-like DNA-binding domain superfamily/Winged helix DNA-binding domain"/>
    <property type="match status" value="1"/>
</dbReference>
<organism evidence="2 3">
    <name type="scientific">Streptomyces atratus</name>
    <dbReference type="NCBI Taxonomy" id="1893"/>
    <lineage>
        <taxon>Bacteria</taxon>
        <taxon>Bacillati</taxon>
        <taxon>Actinomycetota</taxon>
        <taxon>Actinomycetes</taxon>
        <taxon>Kitasatosporales</taxon>
        <taxon>Streptomycetaceae</taxon>
        <taxon>Streptomyces</taxon>
    </lineage>
</organism>
<proteinExistence type="inferred from homology"/>
<dbReference type="InterPro" id="IPR000600">
    <property type="entry name" value="ROK"/>
</dbReference>
<protein>
    <submittedName>
        <fullName evidence="2">ROK family transcriptional regulator</fullName>
    </submittedName>
</protein>
<name>A0A2Z5J7R1_STRAR</name>
<comment type="similarity">
    <text evidence="1">Belongs to the ROK (NagC/XylR) family.</text>
</comment>
<sequence>MSQPCDGRHDVTALAALVPDQTGAEIFAQVLTAGPISRTVIARRLGLSPSTVTRLLSPLIEDGYLSETGQQSASGLGRPQRLLRVNTEQHLVVGIQIARTHVAAVLTDLGARPLFRLEHLLDSLEPAHVLSVAAELTARLVAQAPSADARVLGVGVGVGGHVDAVSGVCRSAVRLGWTDVAVAAPLSAATGLPVVVNNDVDALVVAERWFGEGRDVDSFAVISVGRGVGGALMLRGVLYSGVGGLAVEFGHLPIEPNGPDCACGNRGCVEALASSDAVLRMFREAGGRPEADYDAVAELARSGPEAERRAALDAFVVAGDALGRGLACLCNLLNPGLIVIAGEGVVAYEHFGPAMTAALERHAVSTAARDCVIKVDEASETLWARGAACLVIRESVRARLS</sequence>